<gene>
    <name evidence="1" type="ORF">DFQ59_101139</name>
</gene>
<protein>
    <submittedName>
        <fullName evidence="1">Uncharacterized protein</fullName>
    </submittedName>
</protein>
<sequence>MAQPSDRPAGGKEVDRIPGTIACLDTANLPATLISTVGSHCEVWQQAGRIRRGGGQEPLDLVIKKFRQPCGFREARVYAREYRTLREALGEIIPATRFVHTEVDGEPSVVVIARTHTPWFNLANPGNEEEAVPLLRRLGRARDQLRRFIAAARGWHGDRDPRVIDLFGVDNLVLDRGYQLRYLDSFGVFFHESLLHLLAEVDEELKYKIDLSLRRLDYLEYLLSESGG</sequence>
<dbReference type="RefSeq" id="WP_114277745.1">
    <property type="nucleotide sequence ID" value="NZ_QPJY01000001.1"/>
</dbReference>
<dbReference type="Proteomes" id="UP000252707">
    <property type="component" value="Unassembled WGS sequence"/>
</dbReference>
<proteinExistence type="predicted"/>
<dbReference type="AlphaFoldDB" id="A0A369CGY9"/>
<name>A0A369CGY9_9GAMM</name>
<evidence type="ECO:0000313" key="1">
    <source>
        <dbReference type="EMBL" id="RCX32841.1"/>
    </source>
</evidence>
<dbReference type="EMBL" id="QPJY01000001">
    <property type="protein sequence ID" value="RCX32841.1"/>
    <property type="molecule type" value="Genomic_DNA"/>
</dbReference>
<reference evidence="1 2" key="1">
    <citation type="submission" date="2018-07" db="EMBL/GenBank/DDBJ databases">
        <title>Genomic Encyclopedia of Type Strains, Phase IV (KMG-IV): sequencing the most valuable type-strain genomes for metagenomic binning, comparative biology and taxonomic classification.</title>
        <authorList>
            <person name="Goeker M."/>
        </authorList>
    </citation>
    <scope>NUCLEOTIDE SEQUENCE [LARGE SCALE GENOMIC DNA]</scope>
    <source>
        <strain evidence="1 2">DSM 26407</strain>
    </source>
</reference>
<evidence type="ECO:0000313" key="2">
    <source>
        <dbReference type="Proteomes" id="UP000252707"/>
    </source>
</evidence>
<comment type="caution">
    <text evidence="1">The sequence shown here is derived from an EMBL/GenBank/DDBJ whole genome shotgun (WGS) entry which is preliminary data.</text>
</comment>
<accession>A0A369CGY9</accession>
<dbReference type="OrthoDB" id="5794430at2"/>
<organism evidence="1 2">
    <name type="scientific">Thioalbus denitrificans</name>
    <dbReference type="NCBI Taxonomy" id="547122"/>
    <lineage>
        <taxon>Bacteria</taxon>
        <taxon>Pseudomonadati</taxon>
        <taxon>Pseudomonadota</taxon>
        <taxon>Gammaproteobacteria</taxon>
        <taxon>Chromatiales</taxon>
        <taxon>Ectothiorhodospiraceae</taxon>
        <taxon>Thioalbus</taxon>
    </lineage>
</organism>
<keyword evidence="2" id="KW-1185">Reference proteome</keyword>